<name>A0A7S3UI26_9CHLO</name>
<feature type="domain" description="Tr-type G" evidence="9">
    <location>
        <begin position="130"/>
        <end position="358"/>
    </location>
</feature>
<proteinExistence type="inferred from homology"/>
<evidence type="ECO:0000256" key="6">
    <source>
        <dbReference type="ARBA" id="ARBA00022741"/>
    </source>
</evidence>
<gene>
    <name evidence="10" type="ORF">PSAL00342_LOCUS7823</name>
</gene>
<evidence type="ECO:0000256" key="8">
    <source>
        <dbReference type="SAM" id="MobiDB-lite"/>
    </source>
</evidence>
<dbReference type="EMBL" id="HBIS01009627">
    <property type="protein sequence ID" value="CAE0613922.1"/>
    <property type="molecule type" value="Transcribed_RNA"/>
</dbReference>
<dbReference type="GO" id="GO:0005737">
    <property type="term" value="C:cytoplasm"/>
    <property type="evidence" value="ECO:0007669"/>
    <property type="project" value="UniProtKB-SubCell"/>
</dbReference>
<reference evidence="10" key="1">
    <citation type="submission" date="2021-01" db="EMBL/GenBank/DDBJ databases">
        <authorList>
            <person name="Corre E."/>
            <person name="Pelletier E."/>
            <person name="Niang G."/>
            <person name="Scheremetjew M."/>
            <person name="Finn R."/>
            <person name="Kale V."/>
            <person name="Holt S."/>
            <person name="Cochrane G."/>
            <person name="Meng A."/>
            <person name="Brown T."/>
            <person name="Cohen L."/>
        </authorList>
    </citation>
    <scope>NUCLEOTIDE SEQUENCE</scope>
    <source>
        <strain evidence="10">CCMP1897</strain>
    </source>
</reference>
<dbReference type="CDD" id="cd03704">
    <property type="entry name" value="eRF3_C_III"/>
    <property type="match status" value="1"/>
</dbReference>
<dbReference type="Pfam" id="PF03144">
    <property type="entry name" value="GTP_EFTU_D2"/>
    <property type="match status" value="1"/>
</dbReference>
<dbReference type="Gene3D" id="3.40.50.300">
    <property type="entry name" value="P-loop containing nucleotide triphosphate hydrolases"/>
    <property type="match status" value="1"/>
</dbReference>
<dbReference type="FunFam" id="2.40.30.10:FF:000020">
    <property type="entry name" value="Translation elongation factor EF-1"/>
    <property type="match status" value="1"/>
</dbReference>
<sequence length="561" mass="61804">MAEESWEKREDTQGFRLNPSAPSFSFNPSASAFVPGGKVAPSSTSAPADGNKAEEKPAQAVKLVIKPDPAKNDTKTAEAESEEVAEKVTKKMEEAKLADEPKPVTPAPEPEEEEEEGPEVNVDDSELDPREHLNVVFIGHVDAGKSTLGGQILFLTGMVDDRTIQKYEKEAKDKNRESWYMAYIMDTNEEERAKGKTVEVGRAHFSTEKKRYTVLDAPGHKNYVPNMIHGASQADVGILVIAARIGEFETGFERGGQTREHAQLAKTLGVTKLIIAVNKMDDPSVHWDKKRFDEIIAKTTPFLKSCGYNPKTDISFVPVSALQGTNIRDKLSAEVCEWYEGQSLFQTLDSLPPADRNSNAPFRMPIIDKYKDGGTVVMGKSEAGLIRVGQGLCVMPNKSKVKVTTIWQDEAEVVAARPGENLRIRLSGVDEEQVLPGFVLCSRKSLVPVVNHFEAQLVILELLEHKSIFSAGYSAVLHIHSIVEECEVTKIVAVIDPKTKEKKKAKFATSGSMIICRVSVRQAVCLEKFGDYPQLGRFTLRDEGRTIAIGKVVKLPSPKES</sequence>
<evidence type="ECO:0000256" key="4">
    <source>
        <dbReference type="ARBA" id="ARBA00022481"/>
    </source>
</evidence>
<dbReference type="PANTHER" id="PTHR23115">
    <property type="entry name" value="TRANSLATION FACTOR"/>
    <property type="match status" value="1"/>
</dbReference>
<evidence type="ECO:0000256" key="2">
    <source>
        <dbReference type="ARBA" id="ARBA00004496"/>
    </source>
</evidence>
<dbReference type="CDD" id="cd04089">
    <property type="entry name" value="eRF3_II"/>
    <property type="match status" value="1"/>
</dbReference>
<dbReference type="PRINTS" id="PR00315">
    <property type="entry name" value="ELONGATNFCT"/>
</dbReference>
<accession>A0A7S3UI26</accession>
<comment type="similarity">
    <text evidence="3">Belongs to the TRAFAC class translation factor GTPase superfamily. Classic translation factor GTPase family. EF-Tu/EF-1A subfamily.</text>
</comment>
<dbReference type="InterPro" id="IPR027417">
    <property type="entry name" value="P-loop_NTPase"/>
</dbReference>
<dbReference type="InterPro" id="IPR009000">
    <property type="entry name" value="Transl_B-barrel_sf"/>
</dbReference>
<dbReference type="PROSITE" id="PS00301">
    <property type="entry name" value="G_TR_1"/>
    <property type="match status" value="1"/>
</dbReference>
<feature type="compositionally biased region" description="Acidic residues" evidence="8">
    <location>
        <begin position="109"/>
        <end position="126"/>
    </location>
</feature>
<keyword evidence="4" id="KW-0488">Methylation</keyword>
<dbReference type="SUPFAM" id="SSF50465">
    <property type="entry name" value="EF-Tu/eEF-1alpha/eIF2-gamma C-terminal domain"/>
    <property type="match status" value="1"/>
</dbReference>
<feature type="compositionally biased region" description="Basic and acidic residues" evidence="8">
    <location>
        <begin position="1"/>
        <end position="13"/>
    </location>
</feature>
<evidence type="ECO:0000256" key="3">
    <source>
        <dbReference type="ARBA" id="ARBA00007249"/>
    </source>
</evidence>
<dbReference type="PROSITE" id="PS51722">
    <property type="entry name" value="G_TR_2"/>
    <property type="match status" value="1"/>
</dbReference>
<protein>
    <recommendedName>
        <fullName evidence="9">Tr-type G domain-containing protein</fullName>
    </recommendedName>
</protein>
<evidence type="ECO:0000256" key="1">
    <source>
        <dbReference type="ARBA" id="ARBA00003982"/>
    </source>
</evidence>
<dbReference type="FunFam" id="3.40.50.300:FF:000862">
    <property type="entry name" value="Eukaryotic peptide chain release factor GTP-binding subunit ERF3A"/>
    <property type="match status" value="1"/>
</dbReference>
<organism evidence="10">
    <name type="scientific">Picocystis salinarum</name>
    <dbReference type="NCBI Taxonomy" id="88271"/>
    <lineage>
        <taxon>Eukaryota</taxon>
        <taxon>Viridiplantae</taxon>
        <taxon>Chlorophyta</taxon>
        <taxon>Picocystophyceae</taxon>
        <taxon>Picocystales</taxon>
        <taxon>Picocystaceae</taxon>
        <taxon>Picocystis</taxon>
    </lineage>
</organism>
<evidence type="ECO:0000313" key="10">
    <source>
        <dbReference type="EMBL" id="CAE0613922.1"/>
    </source>
</evidence>
<evidence type="ECO:0000256" key="5">
    <source>
        <dbReference type="ARBA" id="ARBA00022490"/>
    </source>
</evidence>
<dbReference type="InterPro" id="IPR031157">
    <property type="entry name" value="G_TR_CS"/>
</dbReference>
<comment type="function">
    <text evidence="1">This protein promotes the GTP-dependent binding of aminoacyl-tRNA to the A-site of ribosomes during protein biosynthesis.</text>
</comment>
<feature type="region of interest" description="Disordered" evidence="8">
    <location>
        <begin position="1"/>
        <end position="128"/>
    </location>
</feature>
<dbReference type="Pfam" id="PF00009">
    <property type="entry name" value="GTP_EFTU"/>
    <property type="match status" value="1"/>
</dbReference>
<evidence type="ECO:0000256" key="7">
    <source>
        <dbReference type="ARBA" id="ARBA00023134"/>
    </source>
</evidence>
<dbReference type="GO" id="GO:0005525">
    <property type="term" value="F:GTP binding"/>
    <property type="evidence" value="ECO:0007669"/>
    <property type="project" value="UniProtKB-KW"/>
</dbReference>
<dbReference type="InterPro" id="IPR004161">
    <property type="entry name" value="EFTu-like_2"/>
</dbReference>
<dbReference type="SUPFAM" id="SSF50447">
    <property type="entry name" value="Translation proteins"/>
    <property type="match status" value="1"/>
</dbReference>
<dbReference type="InterPro" id="IPR050100">
    <property type="entry name" value="TRAFAC_GTPase_members"/>
</dbReference>
<feature type="compositionally biased region" description="Low complexity" evidence="8">
    <location>
        <begin position="18"/>
        <end position="33"/>
    </location>
</feature>
<dbReference type="CDD" id="cd01883">
    <property type="entry name" value="EF1_alpha"/>
    <property type="match status" value="1"/>
</dbReference>
<dbReference type="InterPro" id="IPR054696">
    <property type="entry name" value="GTP-eEF1A_C"/>
</dbReference>
<comment type="subcellular location">
    <subcellularLocation>
        <location evidence="2">Cytoplasm</location>
    </subcellularLocation>
</comment>
<keyword evidence="7" id="KW-0342">GTP-binding</keyword>
<dbReference type="AlphaFoldDB" id="A0A7S3UI26"/>
<dbReference type="InterPro" id="IPR009001">
    <property type="entry name" value="Transl_elong_EF1A/Init_IF2_C"/>
</dbReference>
<dbReference type="InterPro" id="IPR000795">
    <property type="entry name" value="T_Tr_GTP-bd_dom"/>
</dbReference>
<dbReference type="Pfam" id="PF22594">
    <property type="entry name" value="GTP-eEF1A_C"/>
    <property type="match status" value="1"/>
</dbReference>
<keyword evidence="5" id="KW-0963">Cytoplasm</keyword>
<dbReference type="GO" id="GO:0003924">
    <property type="term" value="F:GTPase activity"/>
    <property type="evidence" value="ECO:0007669"/>
    <property type="project" value="InterPro"/>
</dbReference>
<keyword evidence="6" id="KW-0547">Nucleotide-binding</keyword>
<dbReference type="SUPFAM" id="SSF52540">
    <property type="entry name" value="P-loop containing nucleoside triphosphate hydrolases"/>
    <property type="match status" value="1"/>
</dbReference>
<evidence type="ECO:0000259" key="9">
    <source>
        <dbReference type="PROSITE" id="PS51722"/>
    </source>
</evidence>
<dbReference type="Gene3D" id="2.40.30.10">
    <property type="entry name" value="Translation factors"/>
    <property type="match status" value="2"/>
</dbReference>
<feature type="compositionally biased region" description="Basic and acidic residues" evidence="8">
    <location>
        <begin position="68"/>
        <end position="102"/>
    </location>
</feature>